<dbReference type="EMBL" id="CP071446">
    <property type="protein sequence ID" value="QTA38237.1"/>
    <property type="molecule type" value="Genomic_DNA"/>
</dbReference>
<keyword evidence="2" id="KW-1185">Reference proteome</keyword>
<evidence type="ECO:0000313" key="2">
    <source>
        <dbReference type="Proteomes" id="UP000671862"/>
    </source>
</evidence>
<sequence length="183" mass="21413">MKKASLIFVFLLTFFTGIIFADGQMMGSYTPQTPQKFQNIPLKNIKISDEATVVGTIKNILIEPGTLRRVTLTVETKEGDVEVIVRPIWKFFDFKPGLSVELNIREITINDETIKVAFGATIDNITVRIPIKVIRGFVREWMERFYYYKNYNNNLYDFPPCHPEPYGPYFMYNHPPFMMHRGW</sequence>
<reference evidence="1 2" key="1">
    <citation type="submission" date="2021-03" db="EMBL/GenBank/DDBJ databases">
        <title>Thermosipho ferrireducens sp.nov., an anaerobic thermophilic iron-reducing bacterium isolated from a deep-sea hydrothermal sulfide deposits.</title>
        <authorList>
            <person name="Zeng X."/>
            <person name="Chen Y."/>
            <person name="Shao Z."/>
        </authorList>
    </citation>
    <scope>NUCLEOTIDE SEQUENCE [LARGE SCALE GENOMIC DNA]</scope>
    <source>
        <strain evidence="1 2">JL129W03</strain>
    </source>
</reference>
<dbReference type="Proteomes" id="UP000671862">
    <property type="component" value="Chromosome"/>
</dbReference>
<gene>
    <name evidence="1" type="ORF">JYK00_01465</name>
</gene>
<protein>
    <submittedName>
        <fullName evidence="1">Uncharacterized protein</fullName>
    </submittedName>
</protein>
<proteinExistence type="predicted"/>
<name>A0ABX7S970_9BACT</name>
<dbReference type="RefSeq" id="WP_207566956.1">
    <property type="nucleotide sequence ID" value="NZ_CP071446.1"/>
</dbReference>
<organism evidence="1 2">
    <name type="scientific">Thermosipho ferrireducens</name>
    <dbReference type="NCBI Taxonomy" id="2571116"/>
    <lineage>
        <taxon>Bacteria</taxon>
        <taxon>Thermotogati</taxon>
        <taxon>Thermotogota</taxon>
        <taxon>Thermotogae</taxon>
        <taxon>Thermotogales</taxon>
        <taxon>Fervidobacteriaceae</taxon>
        <taxon>Thermosipho</taxon>
    </lineage>
</organism>
<evidence type="ECO:0000313" key="1">
    <source>
        <dbReference type="EMBL" id="QTA38237.1"/>
    </source>
</evidence>
<accession>A0ABX7S970</accession>